<dbReference type="SUPFAM" id="SSF46689">
    <property type="entry name" value="Homeodomain-like"/>
    <property type="match status" value="1"/>
</dbReference>
<organism evidence="14 15">
    <name type="scientific">Herbaspirillum lusitanum</name>
    <dbReference type="NCBI Taxonomy" id="213312"/>
    <lineage>
        <taxon>Bacteria</taxon>
        <taxon>Pseudomonadati</taxon>
        <taxon>Pseudomonadota</taxon>
        <taxon>Betaproteobacteria</taxon>
        <taxon>Burkholderiales</taxon>
        <taxon>Oxalobacteraceae</taxon>
        <taxon>Herbaspirillum</taxon>
    </lineage>
</organism>
<dbReference type="GO" id="GO:0004340">
    <property type="term" value="F:glucokinase activity"/>
    <property type="evidence" value="ECO:0007669"/>
    <property type="project" value="UniProtKB-EC"/>
</dbReference>
<comment type="catalytic activity">
    <reaction evidence="9 10">
        <text>D-glucose + ATP = D-glucose 6-phosphate + ADP + H(+)</text>
        <dbReference type="Rhea" id="RHEA:17825"/>
        <dbReference type="ChEBI" id="CHEBI:4167"/>
        <dbReference type="ChEBI" id="CHEBI:15378"/>
        <dbReference type="ChEBI" id="CHEBI:30616"/>
        <dbReference type="ChEBI" id="CHEBI:61548"/>
        <dbReference type="ChEBI" id="CHEBI:456216"/>
        <dbReference type="EC" id="2.7.1.2"/>
    </reaction>
</comment>
<feature type="region of interest" description="Disordered" evidence="11">
    <location>
        <begin position="1"/>
        <end position="54"/>
    </location>
</feature>
<evidence type="ECO:0000313" key="14">
    <source>
        <dbReference type="EMBL" id="MFL9922946.1"/>
    </source>
</evidence>
<dbReference type="PANTHER" id="PTHR47690:SF1">
    <property type="entry name" value="GLUCOKINASE"/>
    <property type="match status" value="1"/>
</dbReference>
<name>A0ABW9A2C4_9BURK</name>
<dbReference type="HAMAP" id="MF_00524">
    <property type="entry name" value="Glucokinase"/>
    <property type="match status" value="1"/>
</dbReference>
<dbReference type="InterPro" id="IPR043129">
    <property type="entry name" value="ATPase_NBD"/>
</dbReference>
<dbReference type="Gene3D" id="3.40.367.20">
    <property type="match status" value="1"/>
</dbReference>
<dbReference type="NCBIfam" id="TIGR00749">
    <property type="entry name" value="glk"/>
    <property type="match status" value="1"/>
</dbReference>
<gene>
    <name evidence="10" type="primary">glk</name>
    <name evidence="14" type="ORF">PQR62_01620</name>
</gene>
<dbReference type="InterPro" id="IPR036388">
    <property type="entry name" value="WH-like_DNA-bd_sf"/>
</dbReference>
<dbReference type="PANTHER" id="PTHR47690">
    <property type="entry name" value="GLUCOKINASE"/>
    <property type="match status" value="1"/>
</dbReference>
<dbReference type="NCBIfam" id="NF001416">
    <property type="entry name" value="PRK00292.1-3"/>
    <property type="match status" value="1"/>
</dbReference>
<accession>A0ABW9A2C4</accession>
<evidence type="ECO:0000256" key="2">
    <source>
        <dbReference type="ARBA" id="ARBA00022679"/>
    </source>
</evidence>
<feature type="binding site" evidence="10">
    <location>
        <begin position="57"/>
        <end position="62"/>
    </location>
    <ligand>
        <name>ATP</name>
        <dbReference type="ChEBI" id="CHEBI:30616"/>
    </ligand>
</feature>
<dbReference type="PROSITE" id="PS00356">
    <property type="entry name" value="HTH_LACI_1"/>
    <property type="match status" value="1"/>
</dbReference>
<dbReference type="InterPro" id="IPR035472">
    <property type="entry name" value="RpiR-like_SIS"/>
</dbReference>
<dbReference type="SUPFAM" id="SSF53067">
    <property type="entry name" value="Actin-like ATPase domain"/>
    <property type="match status" value="1"/>
</dbReference>
<keyword evidence="15" id="KW-1185">Reference proteome</keyword>
<evidence type="ECO:0000313" key="15">
    <source>
        <dbReference type="Proteomes" id="UP001629246"/>
    </source>
</evidence>
<feature type="domain" description="HTH rpiR-type" evidence="12">
    <location>
        <begin position="372"/>
        <end position="448"/>
    </location>
</feature>
<comment type="caution">
    <text evidence="14">The sequence shown here is derived from an EMBL/GenBank/DDBJ whole genome shotgun (WGS) entry which is preliminary data.</text>
</comment>
<dbReference type="Pfam" id="PF02685">
    <property type="entry name" value="Glucokinase"/>
    <property type="match status" value="1"/>
</dbReference>
<dbReference type="Gene3D" id="3.40.50.10490">
    <property type="entry name" value="Glucose-6-phosphate isomerase like protein, domain 1"/>
    <property type="match status" value="1"/>
</dbReference>
<evidence type="ECO:0000259" key="12">
    <source>
        <dbReference type="PROSITE" id="PS51071"/>
    </source>
</evidence>
<evidence type="ECO:0000256" key="5">
    <source>
        <dbReference type="ARBA" id="ARBA00023125"/>
    </source>
</evidence>
<dbReference type="EC" id="2.7.1.2" evidence="10"/>
<dbReference type="Gene3D" id="3.30.420.40">
    <property type="match status" value="1"/>
</dbReference>
<dbReference type="EMBL" id="JAQQFM010000001">
    <property type="protein sequence ID" value="MFL9922946.1"/>
    <property type="molecule type" value="Genomic_DNA"/>
</dbReference>
<feature type="compositionally biased region" description="Basic and acidic residues" evidence="11">
    <location>
        <begin position="29"/>
        <end position="43"/>
    </location>
</feature>
<evidence type="ECO:0000256" key="1">
    <source>
        <dbReference type="ARBA" id="ARBA00007693"/>
    </source>
</evidence>
<dbReference type="InterPro" id="IPR003836">
    <property type="entry name" value="Glucokinase"/>
</dbReference>
<keyword evidence="8" id="KW-0511">Multifunctional enzyme</keyword>
<evidence type="ECO:0000256" key="4">
    <source>
        <dbReference type="ARBA" id="ARBA00023015"/>
    </source>
</evidence>
<dbReference type="InterPro" id="IPR009057">
    <property type="entry name" value="Homeodomain-like_sf"/>
</dbReference>
<reference evidence="14 15" key="1">
    <citation type="journal article" date="2024" name="Chem. Sci.">
        <title>Discovery of megapolipeptins by genome mining of a Burkholderiales bacteria collection.</title>
        <authorList>
            <person name="Paulo B.S."/>
            <person name="Recchia M.J.J."/>
            <person name="Lee S."/>
            <person name="Fergusson C.H."/>
            <person name="Romanowski S.B."/>
            <person name="Hernandez A."/>
            <person name="Krull N."/>
            <person name="Liu D.Y."/>
            <person name="Cavanagh H."/>
            <person name="Bos A."/>
            <person name="Gray C.A."/>
            <person name="Murphy B.T."/>
            <person name="Linington R.G."/>
            <person name="Eustaquio A.S."/>
        </authorList>
    </citation>
    <scope>NUCLEOTIDE SEQUENCE [LARGE SCALE GENOMIC DNA]</scope>
    <source>
        <strain evidence="14 15">RL21-008-BIB-A</strain>
    </source>
</reference>
<keyword evidence="4" id="KW-0805">Transcription regulation</keyword>
<keyword evidence="7" id="KW-0804">Transcription</keyword>
<dbReference type="InterPro" id="IPR050201">
    <property type="entry name" value="Bacterial_glucokinase"/>
</dbReference>
<evidence type="ECO:0000259" key="13">
    <source>
        <dbReference type="PROSITE" id="PS51464"/>
    </source>
</evidence>
<feature type="domain" description="SIS" evidence="13">
    <location>
        <begin position="492"/>
        <end position="631"/>
    </location>
</feature>
<keyword evidence="3 10" id="KW-0418">Kinase</keyword>
<dbReference type="InterPro" id="IPR000281">
    <property type="entry name" value="HTH_RpiR"/>
</dbReference>
<dbReference type="Proteomes" id="UP001629246">
    <property type="component" value="Unassembled WGS sequence"/>
</dbReference>
<keyword evidence="2 10" id="KW-0808">Transferase</keyword>
<dbReference type="PROSITE" id="PS51071">
    <property type="entry name" value="HTH_RPIR"/>
    <property type="match status" value="1"/>
</dbReference>
<evidence type="ECO:0000256" key="7">
    <source>
        <dbReference type="ARBA" id="ARBA00023163"/>
    </source>
</evidence>
<dbReference type="InterPro" id="IPR001347">
    <property type="entry name" value="SIS_dom"/>
</dbReference>
<dbReference type="SUPFAM" id="SSF53697">
    <property type="entry name" value="SIS domain"/>
    <property type="match status" value="1"/>
</dbReference>
<evidence type="ECO:0000256" key="9">
    <source>
        <dbReference type="ARBA" id="ARBA00049060"/>
    </source>
</evidence>
<keyword evidence="6 10" id="KW-0324">Glycolysis</keyword>
<dbReference type="CDD" id="cd05013">
    <property type="entry name" value="SIS_RpiR"/>
    <property type="match status" value="1"/>
</dbReference>
<keyword evidence="10" id="KW-0067">ATP-binding</keyword>
<sequence>MSKPGNEQQHPPKVASHENGQPVAGLSEEAERPLPDAADHSRNEGGSPYLDGPRLLADVGGTNARFALELAPGRIDAIQTLRGADYKEFSDAVQAYLNGFGHAPVKHAAIAIANPVQGDQIQMTNHDWAFSIEATRKLLGLDTLLVVNDFTALSMALPHLEPNHCKQIGGGTAQAESVIGLVGAGTGLGVGGLLPSEGKWIALASEGGHVAFSPFIEREAKILSYCWREYEHVSAERLISGPGVEMIHRALNDIDGRAAEELPAAQITERALEGKDAVCVETLDIFCGMLGTLAANVAVTLGAVGGIYIGGGVVPRLGEYFARSPFRARFENKGRFRAYVEKIPTFVITAPYPAFVGVAAILSERLGGGNAVPFLERIRKVQSQFSPAEERVASLILAHPRVVMNEPISEIARRANVSQPTVIRFCRTMGCQGLADFKLKLASGVTGNVPVAHSQVQGDDAPLDVAAKVADNTIAAMMQLRDNLNADTLTQVVDLLHEAGRVEFYGFGNCGLVAQDAQQKLFRLGIPCSVATDPQLQEVSASMLKRGDVAVIISNSSRLRHLAPTVEAVLASGATIVALAPTNSQLAKRAHHTLAVEHDEDSLVHIPTMSRILFLLLIDILVVNLSLHRSSPIGELRRQAKRGILNHLPLDAGAPTQDEPDDAADEAGPNGDGRAGK</sequence>
<evidence type="ECO:0000256" key="6">
    <source>
        <dbReference type="ARBA" id="ARBA00023152"/>
    </source>
</evidence>
<dbReference type="InterPro" id="IPR046348">
    <property type="entry name" value="SIS_dom_sf"/>
</dbReference>
<keyword evidence="5" id="KW-0238">DNA-binding</keyword>
<comment type="subcellular location">
    <subcellularLocation>
        <location evidence="10">Cytoplasm</location>
    </subcellularLocation>
</comment>
<dbReference type="CDD" id="cd24008">
    <property type="entry name" value="ASKHA_NBD_GLK"/>
    <property type="match status" value="1"/>
</dbReference>
<protein>
    <recommendedName>
        <fullName evidence="10">Glucokinase</fullName>
        <ecNumber evidence="10">2.7.1.2</ecNumber>
    </recommendedName>
    <alternativeName>
        <fullName evidence="10">Glucose kinase</fullName>
    </alternativeName>
</protein>
<feature type="region of interest" description="Disordered" evidence="11">
    <location>
        <begin position="649"/>
        <end position="677"/>
    </location>
</feature>
<comment type="similarity">
    <text evidence="10">Belongs to the bacterial glucokinase family.</text>
</comment>
<keyword evidence="10" id="KW-0963">Cytoplasm</keyword>
<dbReference type="PROSITE" id="PS51464">
    <property type="entry name" value="SIS"/>
    <property type="match status" value="1"/>
</dbReference>
<evidence type="ECO:0000256" key="10">
    <source>
        <dbReference type="HAMAP-Rule" id="MF_00524"/>
    </source>
</evidence>
<evidence type="ECO:0000256" key="8">
    <source>
        <dbReference type="ARBA" id="ARBA00023268"/>
    </source>
</evidence>
<dbReference type="Gene3D" id="1.10.10.10">
    <property type="entry name" value="Winged helix-like DNA-binding domain superfamily/Winged helix DNA-binding domain"/>
    <property type="match status" value="1"/>
</dbReference>
<comment type="similarity">
    <text evidence="1">In the N-terminal section; belongs to the bacterial glucokinase family.</text>
</comment>
<proteinExistence type="inferred from homology"/>
<dbReference type="Pfam" id="PF01418">
    <property type="entry name" value="HTH_6"/>
    <property type="match status" value="1"/>
</dbReference>
<dbReference type="Pfam" id="PF01380">
    <property type="entry name" value="SIS"/>
    <property type="match status" value="1"/>
</dbReference>
<evidence type="ECO:0000256" key="11">
    <source>
        <dbReference type="SAM" id="MobiDB-lite"/>
    </source>
</evidence>
<keyword evidence="10" id="KW-0547">Nucleotide-binding</keyword>
<evidence type="ECO:0000256" key="3">
    <source>
        <dbReference type="ARBA" id="ARBA00022777"/>
    </source>
</evidence>